<dbReference type="EMBL" id="AVOT02009203">
    <property type="protein sequence ID" value="MBW0487589.1"/>
    <property type="molecule type" value="Genomic_DNA"/>
</dbReference>
<dbReference type="AlphaFoldDB" id="A0A9Q3CLR6"/>
<sequence>MEAEAPSWKEERGLIISIYFQGVFGAFPGMSNTALKGLGEDGGEEEENYVEEEDSNGIEVFPASVGPLKVLGGNSSPI</sequence>
<gene>
    <name evidence="1" type="ORF">O181_027304</name>
</gene>
<organism evidence="1 2">
    <name type="scientific">Austropuccinia psidii MF-1</name>
    <dbReference type="NCBI Taxonomy" id="1389203"/>
    <lineage>
        <taxon>Eukaryota</taxon>
        <taxon>Fungi</taxon>
        <taxon>Dikarya</taxon>
        <taxon>Basidiomycota</taxon>
        <taxon>Pucciniomycotina</taxon>
        <taxon>Pucciniomycetes</taxon>
        <taxon>Pucciniales</taxon>
        <taxon>Sphaerophragmiaceae</taxon>
        <taxon>Austropuccinia</taxon>
    </lineage>
</organism>
<comment type="caution">
    <text evidence="1">The sequence shown here is derived from an EMBL/GenBank/DDBJ whole genome shotgun (WGS) entry which is preliminary data.</text>
</comment>
<reference evidence="1" key="1">
    <citation type="submission" date="2021-03" db="EMBL/GenBank/DDBJ databases">
        <title>Draft genome sequence of rust myrtle Austropuccinia psidii MF-1, a brazilian biotype.</title>
        <authorList>
            <person name="Quecine M.C."/>
            <person name="Pachon D.M.R."/>
            <person name="Bonatelli M.L."/>
            <person name="Correr F.H."/>
            <person name="Franceschini L.M."/>
            <person name="Leite T.F."/>
            <person name="Margarido G.R.A."/>
            <person name="Almeida C.A."/>
            <person name="Ferrarezi J.A."/>
            <person name="Labate C.A."/>
        </authorList>
    </citation>
    <scope>NUCLEOTIDE SEQUENCE</scope>
    <source>
        <strain evidence="1">MF-1</strain>
    </source>
</reference>
<proteinExistence type="predicted"/>
<evidence type="ECO:0000313" key="2">
    <source>
        <dbReference type="Proteomes" id="UP000765509"/>
    </source>
</evidence>
<dbReference type="Proteomes" id="UP000765509">
    <property type="component" value="Unassembled WGS sequence"/>
</dbReference>
<name>A0A9Q3CLR6_9BASI</name>
<accession>A0A9Q3CLR6</accession>
<evidence type="ECO:0000313" key="1">
    <source>
        <dbReference type="EMBL" id="MBW0487589.1"/>
    </source>
</evidence>
<protein>
    <submittedName>
        <fullName evidence="1">Uncharacterized protein</fullName>
    </submittedName>
</protein>
<keyword evidence="2" id="KW-1185">Reference proteome</keyword>